<evidence type="ECO:0000313" key="2">
    <source>
        <dbReference type="Proteomes" id="UP000821845"/>
    </source>
</evidence>
<protein>
    <submittedName>
        <fullName evidence="1">Uncharacterized protein</fullName>
    </submittedName>
</protein>
<dbReference type="Proteomes" id="UP000821845">
    <property type="component" value="Chromosome 3"/>
</dbReference>
<sequence>MMLCGAILQKWATLKPSASSLHPWWLDCGQDLCSYQEQCVDANTALRRTLQEKQEKEDLAERYQKENAKALAEVNRLHTCIMQLKEKHTDKVNDLENRLHEAEQCRKKFEFVKADCINKIKQLEKELQLKSDKILQLQSTLSTQAVVHVTDTGKVPASYRTQGIELTSLLPRQHGAAGRKTGPLTATREAQEIDIIRMADTRIHQLQHERRDLKESLYQSRISADLLQQRIEARDAEIERLTRTLREGLPHTALQDGCSCGQKLQHQAKEDGKRIAIEPHSDEPRKPASGKQPVKQVRKVNFGHLHRKTDPRARDPKPARSKRPASATRQADQQSKGLTLEEQIQALEEEKQRLKERVKQLASSERQLLLEIQGLLANKGQTAASDSSEELRALQRERDHYKDELMRLHQVLKSGNTRHKLPSSTGSDSGNQADPKNLGTSHPSAEDEQLLSRLGLLQKEVDKLTATVENLSKQRDELLVERDNQAHQLAMLSEKLKEKDKDAQTAHFTCRATESHVDKLQDNLNSKESEVVRLTYRIRELEAEAASAADSHSHLLQENQRLHENLTLVAKEHKSMAADLENAVQQKKDLELQIQEYVIKVAKIEELLRTRDQEREELLDQYRSLISANADLRTQAEQSQREQDSSDATLNSLRQQLARHMSVTTEQEQKLASLGATVAALQESLQHSAAEGSRLKEELQKSSDMRARLAEQVESLQDQLAKEQTVNNQISGHLRRLEDDLSLARTEAATARSDASSLERLLATSREQRCQTDIALERLSTEMEKMKQEMEAGATSRAAQSEENSFLRSKLSEFEHAVEQLKQQVINEQYEREKCKEELKRLQEQASSRLNGKLTLHGFTGSFQTRLNFSPENGTGPPQ</sequence>
<keyword evidence="2" id="KW-1185">Reference proteome</keyword>
<reference evidence="1" key="1">
    <citation type="submission" date="2020-05" db="EMBL/GenBank/DDBJ databases">
        <title>Large-scale comparative analyses of tick genomes elucidate their genetic diversity and vector capacities.</title>
        <authorList>
            <person name="Jia N."/>
            <person name="Wang J."/>
            <person name="Shi W."/>
            <person name="Du L."/>
            <person name="Sun Y."/>
            <person name="Zhan W."/>
            <person name="Jiang J."/>
            <person name="Wang Q."/>
            <person name="Zhang B."/>
            <person name="Ji P."/>
            <person name="Sakyi L.B."/>
            <person name="Cui X."/>
            <person name="Yuan T."/>
            <person name="Jiang B."/>
            <person name="Yang W."/>
            <person name="Lam T.T.-Y."/>
            <person name="Chang Q."/>
            <person name="Ding S."/>
            <person name="Wang X."/>
            <person name="Zhu J."/>
            <person name="Ruan X."/>
            <person name="Zhao L."/>
            <person name="Wei J."/>
            <person name="Que T."/>
            <person name="Du C."/>
            <person name="Cheng J."/>
            <person name="Dai P."/>
            <person name="Han X."/>
            <person name="Huang E."/>
            <person name="Gao Y."/>
            <person name="Liu J."/>
            <person name="Shao H."/>
            <person name="Ye R."/>
            <person name="Li L."/>
            <person name="Wei W."/>
            <person name="Wang X."/>
            <person name="Wang C."/>
            <person name="Yang T."/>
            <person name="Huo Q."/>
            <person name="Li W."/>
            <person name="Guo W."/>
            <person name="Chen H."/>
            <person name="Zhou L."/>
            <person name="Ni X."/>
            <person name="Tian J."/>
            <person name="Zhou Y."/>
            <person name="Sheng Y."/>
            <person name="Liu T."/>
            <person name="Pan Y."/>
            <person name="Xia L."/>
            <person name="Li J."/>
            <person name="Zhao F."/>
            <person name="Cao W."/>
        </authorList>
    </citation>
    <scope>NUCLEOTIDE SEQUENCE</scope>
    <source>
        <strain evidence="1">Hyas-2018</strain>
    </source>
</reference>
<evidence type="ECO:0000313" key="1">
    <source>
        <dbReference type="EMBL" id="KAH6936105.1"/>
    </source>
</evidence>
<organism evidence="1 2">
    <name type="scientific">Hyalomma asiaticum</name>
    <name type="common">Tick</name>
    <dbReference type="NCBI Taxonomy" id="266040"/>
    <lineage>
        <taxon>Eukaryota</taxon>
        <taxon>Metazoa</taxon>
        <taxon>Ecdysozoa</taxon>
        <taxon>Arthropoda</taxon>
        <taxon>Chelicerata</taxon>
        <taxon>Arachnida</taxon>
        <taxon>Acari</taxon>
        <taxon>Parasitiformes</taxon>
        <taxon>Ixodida</taxon>
        <taxon>Ixodoidea</taxon>
        <taxon>Ixodidae</taxon>
        <taxon>Hyalomminae</taxon>
        <taxon>Hyalomma</taxon>
    </lineage>
</organism>
<dbReference type="EMBL" id="CM023483">
    <property type="protein sequence ID" value="KAH6936105.1"/>
    <property type="molecule type" value="Genomic_DNA"/>
</dbReference>
<gene>
    <name evidence="1" type="ORF">HPB50_013379</name>
</gene>
<comment type="caution">
    <text evidence="1">The sequence shown here is derived from an EMBL/GenBank/DDBJ whole genome shotgun (WGS) entry which is preliminary data.</text>
</comment>
<accession>A0ACB7SNB1</accession>
<name>A0ACB7SNB1_HYAAI</name>
<proteinExistence type="predicted"/>